<keyword evidence="1" id="KW-0689">Ribosomal protein</keyword>
<dbReference type="Proteomes" id="UP001363151">
    <property type="component" value="Unassembled WGS sequence"/>
</dbReference>
<dbReference type="InterPro" id="IPR005825">
    <property type="entry name" value="Ribosomal_uL24_CS"/>
</dbReference>
<dbReference type="InterPro" id="IPR041988">
    <property type="entry name" value="Ribosomal_uL24_KOW"/>
</dbReference>
<keyword evidence="2" id="KW-1185">Reference proteome</keyword>
<gene>
    <name evidence="1" type="ORF">SO694_cp00030</name>
</gene>
<dbReference type="PROSITE" id="PS01108">
    <property type="entry name" value="RIBOSOMAL_L24"/>
    <property type="match status" value="1"/>
</dbReference>
<evidence type="ECO:0000313" key="1">
    <source>
        <dbReference type="EMBL" id="KAK7248370.1"/>
    </source>
</evidence>
<evidence type="ECO:0000313" key="2">
    <source>
        <dbReference type="Proteomes" id="UP001363151"/>
    </source>
</evidence>
<keyword evidence="1" id="KW-0150">Chloroplast</keyword>
<name>A0ABR1G4V9_AURAN</name>
<dbReference type="Gene3D" id="2.30.30.30">
    <property type="match status" value="1"/>
</dbReference>
<dbReference type="InterPro" id="IPR014722">
    <property type="entry name" value="Rib_uL2_dom2"/>
</dbReference>
<dbReference type="InterPro" id="IPR003256">
    <property type="entry name" value="Ribosomal_uL24"/>
</dbReference>
<dbReference type="GO" id="GO:0006412">
    <property type="term" value="P:translation"/>
    <property type="evidence" value="ECO:0007669"/>
    <property type="project" value="UniProtKB-UniRule"/>
</dbReference>
<dbReference type="KEGG" id="aaf:AuanCp037"/>
<dbReference type="SUPFAM" id="SSF50104">
    <property type="entry name" value="Translation proteins SH3-like domain"/>
    <property type="match status" value="1"/>
</dbReference>
<dbReference type="PANTHER" id="PTHR12903">
    <property type="entry name" value="MITOCHONDRIAL RIBOSOMAL PROTEIN L24"/>
    <property type="match status" value="1"/>
</dbReference>
<dbReference type="GO" id="GO:0009507">
    <property type="term" value="C:chloroplast"/>
    <property type="evidence" value="ECO:0007669"/>
    <property type="project" value="UniProtKB-SubCell"/>
</dbReference>
<dbReference type="InterPro" id="IPR057264">
    <property type="entry name" value="Ribosomal_uL24_C"/>
</dbReference>
<accession>A0ABR1G4V9</accession>
<dbReference type="InterPro" id="IPR008991">
    <property type="entry name" value="Translation_prot_SH3-like_sf"/>
</dbReference>
<protein>
    <submittedName>
        <fullName evidence="1">50S ribosomal protein L24</fullName>
    </submittedName>
</protein>
<comment type="caution">
    <text evidence="1">The sequence shown here is derived from an EMBL/GenBank/DDBJ whole genome shotgun (WGS) entry which is preliminary data.</text>
</comment>
<dbReference type="SMART" id="SM00739">
    <property type="entry name" value="KOW"/>
    <property type="match status" value="1"/>
</dbReference>
<dbReference type="Pfam" id="PF17136">
    <property type="entry name" value="ribosomal_L24"/>
    <property type="match status" value="1"/>
</dbReference>
<dbReference type="HAMAP" id="MF_01326_B">
    <property type="entry name" value="Ribosomal_uL24_B"/>
    <property type="match status" value="1"/>
</dbReference>
<proteinExistence type="inferred from homology"/>
<keyword evidence="1" id="KW-0687">Ribonucleoprotein</keyword>
<dbReference type="CDD" id="cd06089">
    <property type="entry name" value="KOW_RPL26"/>
    <property type="match status" value="1"/>
</dbReference>
<dbReference type="InterPro" id="IPR005824">
    <property type="entry name" value="KOW"/>
</dbReference>
<dbReference type="NCBIfam" id="TIGR01079">
    <property type="entry name" value="rplX_bact"/>
    <property type="match status" value="1"/>
</dbReference>
<organism evidence="1 2">
    <name type="scientific">Aureococcus anophagefferens</name>
    <name type="common">Harmful bloom alga</name>
    <dbReference type="NCBI Taxonomy" id="44056"/>
    <lineage>
        <taxon>Eukaryota</taxon>
        <taxon>Sar</taxon>
        <taxon>Stramenopiles</taxon>
        <taxon>Ochrophyta</taxon>
        <taxon>Pelagophyceae</taxon>
        <taxon>Pelagomonadales</taxon>
        <taxon>Pelagomonadaceae</taxon>
        <taxon>Aureococcus</taxon>
    </lineage>
</organism>
<sequence>MRLKIGDNVKVISGSDKGKFGKITSIEKPVVTVEGINIKTKHVKPATKEKSGEIIQTEAPINISNVMLCDSENIASRIRVVKTGKDQERFSKKTGKKID</sequence>
<reference evidence="1 2" key="1">
    <citation type="submission" date="2024-03" db="EMBL/GenBank/DDBJ databases">
        <title>Aureococcus anophagefferens CCMP1851 and Kratosvirus quantuckense: Draft genome of a second virus-susceptible host strain in the model system.</title>
        <authorList>
            <person name="Chase E."/>
            <person name="Truchon A.R."/>
            <person name="Schepens W."/>
            <person name="Wilhelm S.W."/>
        </authorList>
    </citation>
    <scope>NUCLEOTIDE SEQUENCE [LARGE SCALE GENOMIC DNA]</scope>
    <source>
        <strain evidence="1 2">CCMP1851</strain>
    </source>
</reference>
<dbReference type="GO" id="GO:1990904">
    <property type="term" value="C:ribonucleoprotein complex"/>
    <property type="evidence" value="ECO:0007669"/>
    <property type="project" value="UniProtKB-KW"/>
</dbReference>
<geneLocation type="chloroplast" evidence="1"/>
<dbReference type="EMBL" id="JBBJCI010000100">
    <property type="protein sequence ID" value="KAK7248370.1"/>
    <property type="molecule type" value="Genomic_DNA"/>
</dbReference>
<keyword evidence="1" id="KW-0934">Plastid</keyword>
<dbReference type="GO" id="GO:0003735">
    <property type="term" value="F:structural constituent of ribosome"/>
    <property type="evidence" value="ECO:0007669"/>
    <property type="project" value="InterPro"/>
</dbReference>
<dbReference type="Pfam" id="PF00467">
    <property type="entry name" value="KOW"/>
    <property type="match status" value="1"/>
</dbReference>
<dbReference type="GO" id="GO:0005840">
    <property type="term" value="C:ribosome"/>
    <property type="evidence" value="ECO:0007669"/>
    <property type="project" value="UniProtKB-KW"/>
</dbReference>
<dbReference type="GO" id="GO:0019843">
    <property type="term" value="F:rRNA binding"/>
    <property type="evidence" value="ECO:0007669"/>
    <property type="project" value="UniProtKB-UniRule"/>
</dbReference>